<dbReference type="SUPFAM" id="SSF74650">
    <property type="entry name" value="Galactose mutarotase-like"/>
    <property type="match status" value="1"/>
</dbReference>
<protein>
    <submittedName>
        <fullName evidence="1">Aldose 1-epimerase family protein</fullName>
    </submittedName>
</protein>
<organism evidence="1 2">
    <name type="scientific">Candidatus Geothrix odensensis</name>
    <dbReference type="NCBI Taxonomy" id="2954440"/>
    <lineage>
        <taxon>Bacteria</taxon>
        <taxon>Pseudomonadati</taxon>
        <taxon>Acidobacteriota</taxon>
        <taxon>Holophagae</taxon>
        <taxon>Holophagales</taxon>
        <taxon>Holophagaceae</taxon>
        <taxon>Geothrix</taxon>
    </lineage>
</organism>
<dbReference type="GO" id="GO:0005975">
    <property type="term" value="P:carbohydrate metabolic process"/>
    <property type="evidence" value="ECO:0007669"/>
    <property type="project" value="InterPro"/>
</dbReference>
<gene>
    <name evidence="1" type="ORF">IPN91_15655</name>
</gene>
<dbReference type="Gene3D" id="2.70.98.10">
    <property type="match status" value="1"/>
</dbReference>
<dbReference type="InterPro" id="IPR011013">
    <property type="entry name" value="Gal_mutarotase_sf_dom"/>
</dbReference>
<dbReference type="EMBL" id="JADKCH010000033">
    <property type="protein sequence ID" value="MBK8574014.1"/>
    <property type="molecule type" value="Genomic_DNA"/>
</dbReference>
<comment type="caution">
    <text evidence="1">The sequence shown here is derived from an EMBL/GenBank/DDBJ whole genome shotgun (WGS) entry which is preliminary data.</text>
</comment>
<dbReference type="InterPro" id="IPR037481">
    <property type="entry name" value="LacX"/>
</dbReference>
<dbReference type="GO" id="GO:0030246">
    <property type="term" value="F:carbohydrate binding"/>
    <property type="evidence" value="ECO:0007669"/>
    <property type="project" value="InterPro"/>
</dbReference>
<evidence type="ECO:0000313" key="1">
    <source>
        <dbReference type="EMBL" id="MBK8574014.1"/>
    </source>
</evidence>
<reference evidence="1 2" key="1">
    <citation type="submission" date="2020-10" db="EMBL/GenBank/DDBJ databases">
        <title>Connecting structure to function with the recovery of over 1000 high-quality activated sludge metagenome-assembled genomes encoding full-length rRNA genes using long-read sequencing.</title>
        <authorList>
            <person name="Singleton C.M."/>
            <person name="Petriglieri F."/>
            <person name="Kristensen J.M."/>
            <person name="Kirkegaard R.H."/>
            <person name="Michaelsen T.Y."/>
            <person name="Andersen M.H."/>
            <person name="Karst S.M."/>
            <person name="Dueholm M.S."/>
            <person name="Nielsen P.H."/>
            <person name="Albertsen M."/>
        </authorList>
    </citation>
    <scope>NUCLEOTIDE SEQUENCE [LARGE SCALE GENOMIC DNA]</scope>
    <source>
        <strain evidence="1">OdNE_18-Q3-R46-58_MAXAC.008</strain>
    </source>
</reference>
<evidence type="ECO:0000313" key="2">
    <source>
        <dbReference type="Proteomes" id="UP000709959"/>
    </source>
</evidence>
<proteinExistence type="predicted"/>
<dbReference type="CDD" id="cd09024">
    <property type="entry name" value="Aldose_epim_lacX"/>
    <property type="match status" value="1"/>
</dbReference>
<dbReference type="AlphaFoldDB" id="A0A936F4M2"/>
<name>A0A936F4M2_9BACT</name>
<dbReference type="GO" id="GO:0016853">
    <property type="term" value="F:isomerase activity"/>
    <property type="evidence" value="ECO:0007669"/>
    <property type="project" value="InterPro"/>
</dbReference>
<dbReference type="Proteomes" id="UP000709959">
    <property type="component" value="Unassembled WGS sequence"/>
</dbReference>
<dbReference type="Pfam" id="PF01263">
    <property type="entry name" value="Aldose_epim"/>
    <property type="match status" value="1"/>
</dbReference>
<dbReference type="InterPro" id="IPR014718">
    <property type="entry name" value="GH-type_carb-bd"/>
</dbReference>
<sequence>MDLHRLHQDGAEAVIAPHGAELQALRLGGCDLLWNAGPLWPRHAPLLFPVVGGLNGDLLRHGGKAFPMPRHGFARDKDFAWLERAPAHCALELRDDDHTRQAYPFAFRLVVRFALVASGLRMELELQNPAAEVLPASLGLHPAFRWPLVPGPSKAAHRLTFEADEPGPLRRLDGGGLLTREDQPTPIAQRDLALHEELFRQDALIFLQPRSRSLRYAVPGGPSLTLAWEGFPHLGLWAKPDPGPTFLCIEPWDGHADPVDWDGEFSAKPGVFLVPPGGARRWAFTVSLDERS</sequence>
<dbReference type="InterPro" id="IPR008183">
    <property type="entry name" value="Aldose_1/G6P_1-epimerase"/>
</dbReference>
<accession>A0A936F4M2</accession>